<organism evidence="1 2">
    <name type="scientific">Phytophthora nicotianae P1569</name>
    <dbReference type="NCBI Taxonomy" id="1317065"/>
    <lineage>
        <taxon>Eukaryota</taxon>
        <taxon>Sar</taxon>
        <taxon>Stramenopiles</taxon>
        <taxon>Oomycota</taxon>
        <taxon>Peronosporomycetes</taxon>
        <taxon>Peronosporales</taxon>
        <taxon>Peronosporaceae</taxon>
        <taxon>Phytophthora</taxon>
    </lineage>
</organism>
<evidence type="ECO:0000313" key="2">
    <source>
        <dbReference type="Proteomes" id="UP000018721"/>
    </source>
</evidence>
<keyword evidence="2" id="KW-1185">Reference proteome</keyword>
<gene>
    <name evidence="1" type="ORF">F443_21463</name>
</gene>
<proteinExistence type="predicted"/>
<evidence type="ECO:0000313" key="1">
    <source>
        <dbReference type="EMBL" id="ETI31586.1"/>
    </source>
</evidence>
<protein>
    <submittedName>
        <fullName evidence="1">Uncharacterized protein</fullName>
    </submittedName>
</protein>
<sequence length="71" mass="7973">MRSHHVGTQNRSLEEAAADAQILGRLAQRLDELEPKNVDLYDRLDEQGEEIVHRRRGIVGALTRKIGVVGD</sequence>
<reference evidence="1 2" key="1">
    <citation type="submission" date="2013-11" db="EMBL/GenBank/DDBJ databases">
        <title>The Genome Sequence of Phytophthora parasitica P1569.</title>
        <authorList>
            <consortium name="The Broad Institute Genomics Platform"/>
            <person name="Russ C."/>
            <person name="Tyler B."/>
            <person name="Panabieres F."/>
            <person name="Shan W."/>
            <person name="Tripathy S."/>
            <person name="Grunwald N."/>
            <person name="Machado M."/>
            <person name="Johnson C.S."/>
            <person name="Arredondo F."/>
            <person name="Hong C."/>
            <person name="Coffey M."/>
            <person name="Young S.K."/>
            <person name="Zeng Q."/>
            <person name="Gargeya S."/>
            <person name="Fitzgerald M."/>
            <person name="Abouelleil A."/>
            <person name="Alvarado L."/>
            <person name="Chapman S.B."/>
            <person name="Gainer-Dewar J."/>
            <person name="Goldberg J."/>
            <person name="Griggs A."/>
            <person name="Gujja S."/>
            <person name="Hansen M."/>
            <person name="Howarth C."/>
            <person name="Imamovic A."/>
            <person name="Ireland A."/>
            <person name="Larimer J."/>
            <person name="McCowan C."/>
            <person name="Murphy C."/>
            <person name="Pearson M."/>
            <person name="Poon T.W."/>
            <person name="Priest M."/>
            <person name="Roberts A."/>
            <person name="Saif S."/>
            <person name="Shea T."/>
            <person name="Sykes S."/>
            <person name="Wortman J."/>
            <person name="Nusbaum C."/>
            <person name="Birren B."/>
        </authorList>
    </citation>
    <scope>NUCLEOTIDE SEQUENCE [LARGE SCALE GENOMIC DNA]</scope>
    <source>
        <strain evidence="1 2">P1569</strain>
    </source>
</reference>
<name>V9DY30_PHYNI</name>
<accession>V9DY30</accession>
<dbReference type="AlphaFoldDB" id="V9DY30"/>
<comment type="caution">
    <text evidence="1">The sequence shown here is derived from an EMBL/GenBank/DDBJ whole genome shotgun (WGS) entry which is preliminary data.</text>
</comment>
<dbReference type="Proteomes" id="UP000018721">
    <property type="component" value="Unassembled WGS sequence"/>
</dbReference>
<dbReference type="EMBL" id="ANIZ01003757">
    <property type="protein sequence ID" value="ETI31586.1"/>
    <property type="molecule type" value="Genomic_DNA"/>
</dbReference>
<dbReference type="HOGENOM" id="CLU_2745596_0_0_1"/>